<dbReference type="Proteomes" id="UP000483820">
    <property type="component" value="Chromosome III"/>
</dbReference>
<feature type="domain" description="CMP/dCMP-type deaminase" evidence="5">
    <location>
        <begin position="53"/>
        <end position="176"/>
    </location>
</feature>
<dbReference type="Pfam" id="PF00383">
    <property type="entry name" value="dCMP_cyt_deam_1"/>
    <property type="match status" value="1"/>
</dbReference>
<evidence type="ECO:0000256" key="3">
    <source>
        <dbReference type="ARBA" id="ARBA00038938"/>
    </source>
</evidence>
<dbReference type="PANTHER" id="PTHR11086:SF18">
    <property type="entry name" value="DEOXYCYTIDYLATE DEAMINASE"/>
    <property type="match status" value="1"/>
</dbReference>
<dbReference type="KEGG" id="crq:GCK72_009797"/>
<name>A0A6A5H3G3_CAERE</name>
<evidence type="ECO:0000259" key="5">
    <source>
        <dbReference type="PROSITE" id="PS51747"/>
    </source>
</evidence>
<dbReference type="AlphaFoldDB" id="A0A6A5H3G3"/>
<dbReference type="PROSITE" id="PS51747">
    <property type="entry name" value="CYT_DCMP_DEAMINASES_2"/>
    <property type="match status" value="1"/>
</dbReference>
<dbReference type="EC" id="3.5.4.12" evidence="3"/>
<dbReference type="GeneID" id="9814571"/>
<keyword evidence="2" id="KW-0378">Hydrolase</keyword>
<sequence length="190" mass="21916">MFQLLSFQTVLLLDMSNFESEKPSVYVQSSEKTSQSICSPGAGPTGKRLDYITWHQHHMYMARMLSEMSTSSQPSGCYIVDKEHYQIASGYSGEIVFKEDSCQCAIVSALHKLEKKANDSDENFIMYITSFHDCRQCWERISSMKISKIWYWSPSNNSKNWEHEFHAFLNSSGIELAKYTPTRTISIDFQ</sequence>
<proteinExistence type="predicted"/>
<dbReference type="PANTHER" id="PTHR11086">
    <property type="entry name" value="DEOXYCYTIDYLATE DEAMINASE-RELATED"/>
    <property type="match status" value="1"/>
</dbReference>
<evidence type="ECO:0000313" key="7">
    <source>
        <dbReference type="Proteomes" id="UP000483820"/>
    </source>
</evidence>
<organism evidence="6 7">
    <name type="scientific">Caenorhabditis remanei</name>
    <name type="common">Caenorhabditis vulgaris</name>
    <dbReference type="NCBI Taxonomy" id="31234"/>
    <lineage>
        <taxon>Eukaryota</taxon>
        <taxon>Metazoa</taxon>
        <taxon>Ecdysozoa</taxon>
        <taxon>Nematoda</taxon>
        <taxon>Chromadorea</taxon>
        <taxon>Rhabditida</taxon>
        <taxon>Rhabditina</taxon>
        <taxon>Rhabditomorpha</taxon>
        <taxon>Rhabditoidea</taxon>
        <taxon>Rhabditidae</taxon>
        <taxon>Peloderinae</taxon>
        <taxon>Caenorhabditis</taxon>
    </lineage>
</organism>
<dbReference type="InterPro" id="IPR015517">
    <property type="entry name" value="dCMP_deaminase-rel"/>
</dbReference>
<accession>A0A6A5H3G3</accession>
<dbReference type="GO" id="GO:0004132">
    <property type="term" value="F:dCMP deaminase activity"/>
    <property type="evidence" value="ECO:0007669"/>
    <property type="project" value="TreeGrafter"/>
</dbReference>
<reference evidence="6 7" key="1">
    <citation type="submission" date="2019-12" db="EMBL/GenBank/DDBJ databases">
        <title>Chromosome-level assembly of the Caenorhabditis remanei genome.</title>
        <authorList>
            <person name="Teterina A.A."/>
            <person name="Willis J.H."/>
            <person name="Phillips P.C."/>
        </authorList>
    </citation>
    <scope>NUCLEOTIDE SEQUENCE [LARGE SCALE GENOMIC DNA]</scope>
    <source>
        <strain evidence="6 7">PX506</strain>
        <tissue evidence="6">Whole organism</tissue>
    </source>
</reference>
<dbReference type="Gene3D" id="3.40.140.10">
    <property type="entry name" value="Cytidine Deaminase, domain 2"/>
    <property type="match status" value="1"/>
</dbReference>
<dbReference type="InterPro" id="IPR016193">
    <property type="entry name" value="Cytidine_deaminase-like"/>
</dbReference>
<evidence type="ECO:0000313" key="6">
    <source>
        <dbReference type="EMBL" id="KAF1761541.1"/>
    </source>
</evidence>
<gene>
    <name evidence="6" type="ORF">GCK72_009797</name>
</gene>
<comment type="caution">
    <text evidence="6">The sequence shown here is derived from an EMBL/GenBank/DDBJ whole genome shotgun (WGS) entry which is preliminary data.</text>
</comment>
<dbReference type="SUPFAM" id="SSF53927">
    <property type="entry name" value="Cytidine deaminase-like"/>
    <property type="match status" value="1"/>
</dbReference>
<protein>
    <recommendedName>
        <fullName evidence="4">dCMP deaminase</fullName>
        <ecNumber evidence="3">3.5.4.12</ecNumber>
    </recommendedName>
    <alternativeName>
        <fullName evidence="4">dCMP deaminase</fullName>
    </alternativeName>
</protein>
<dbReference type="EMBL" id="WUAV01000003">
    <property type="protein sequence ID" value="KAF1761541.1"/>
    <property type="molecule type" value="Genomic_DNA"/>
</dbReference>
<evidence type="ECO:0000256" key="4">
    <source>
        <dbReference type="ARBA" id="ARBA00041763"/>
    </source>
</evidence>
<dbReference type="CTD" id="9814571"/>
<evidence type="ECO:0000256" key="2">
    <source>
        <dbReference type="ARBA" id="ARBA00022801"/>
    </source>
</evidence>
<dbReference type="GO" id="GO:0005737">
    <property type="term" value="C:cytoplasm"/>
    <property type="evidence" value="ECO:0007669"/>
    <property type="project" value="TreeGrafter"/>
</dbReference>
<keyword evidence="1" id="KW-0545">Nucleotide biosynthesis</keyword>
<dbReference type="InterPro" id="IPR002125">
    <property type="entry name" value="CMP_dCMP_dom"/>
</dbReference>
<dbReference type="RefSeq" id="XP_053587113.1">
    <property type="nucleotide sequence ID" value="XM_053727536.1"/>
</dbReference>
<evidence type="ECO:0000256" key="1">
    <source>
        <dbReference type="ARBA" id="ARBA00022727"/>
    </source>
</evidence>